<dbReference type="Gene3D" id="3.50.30.20">
    <property type="entry name" value="Carbamoyl-phosphate synthase small subunit, N-terminal domain"/>
    <property type="match status" value="1"/>
</dbReference>
<dbReference type="GO" id="GO:0006541">
    <property type="term" value="P:glutamine metabolic process"/>
    <property type="evidence" value="ECO:0007669"/>
    <property type="project" value="InterPro"/>
</dbReference>
<evidence type="ECO:0000256" key="6">
    <source>
        <dbReference type="ARBA" id="ARBA00022962"/>
    </source>
</evidence>
<feature type="binding site" evidence="8">
    <location>
        <position position="311"/>
    </location>
    <ligand>
        <name>L-glutamine</name>
        <dbReference type="ChEBI" id="CHEBI:58359"/>
    </ligand>
</feature>
<evidence type="ECO:0000256" key="5">
    <source>
        <dbReference type="ARBA" id="ARBA00022840"/>
    </source>
</evidence>
<evidence type="ECO:0000256" key="4">
    <source>
        <dbReference type="ARBA" id="ARBA00022741"/>
    </source>
</evidence>
<feature type="binding site" evidence="8">
    <location>
        <position position="232"/>
    </location>
    <ligand>
        <name>L-glutamine</name>
        <dbReference type="ChEBI" id="CHEBI:58359"/>
    </ligand>
</feature>
<dbReference type="InterPro" id="IPR029062">
    <property type="entry name" value="Class_I_gatase-like"/>
</dbReference>
<sequence length="375" mass="41415">MSQLILQDGSTFKGESFGAPVDTDGEVVFNTGMAGYVESLTDPSYEGQILVFTYPLIGNYGVPTEEKNEYGFALNLESERIHVRGVIMAQGSEDFSHQAAASSLRRWLEHHKIPAITGVDTRALTKKLREHGVMLGRIVQGEELGIKNKELSTTIEDPNERNLVAEVSCKEPVTYEPQENATGKSVIVFDCGIKNNILRSFLRRGITVHRVPWNYDLASSPLTFDGVFISNGPGDPKKCDATIRQIQWSIAKNLPTFGICLGNQLMALAIGGDTFKLKYGHRGVNQPCVEWELGNSGNWEPGKRCIITSQNHGFAVKPDALPAGWHIWFTNANDGTVEGIAHESGRFFSVQFHPEATPGPEDANYLFDEFVKVLE</sequence>
<keyword evidence="4 8" id="KW-0547">Nucleotide-binding</keyword>
<dbReference type="PRINTS" id="PR00097">
    <property type="entry name" value="ANTSNTHASEII"/>
</dbReference>
<dbReference type="STRING" id="1735162.PeribacterB2_0245"/>
<feature type="region of interest" description="CPSase" evidence="8">
    <location>
        <begin position="1"/>
        <end position="184"/>
    </location>
</feature>
<evidence type="ECO:0000256" key="8">
    <source>
        <dbReference type="HAMAP-Rule" id="MF_01209"/>
    </source>
</evidence>
<dbReference type="PANTHER" id="PTHR43418">
    <property type="entry name" value="MULTIFUNCTIONAL TRYPTOPHAN BIOSYNTHESIS PROTEIN-RELATED"/>
    <property type="match status" value="1"/>
</dbReference>
<dbReference type="UniPathway" id="UPA00070">
    <property type="reaction ID" value="UER00115"/>
</dbReference>
<dbReference type="InterPro" id="IPR002474">
    <property type="entry name" value="CarbamoylP_synth_ssu_N"/>
</dbReference>
<dbReference type="GO" id="GO:0006207">
    <property type="term" value="P:'de novo' pyrimidine nucleobase biosynthetic process"/>
    <property type="evidence" value="ECO:0007669"/>
    <property type="project" value="InterPro"/>
</dbReference>
<dbReference type="UniPathway" id="UPA00068">
    <property type="reaction ID" value="UER00171"/>
</dbReference>
<feature type="active site" evidence="8">
    <location>
        <position position="355"/>
    </location>
</feature>
<dbReference type="EC" id="6.3.5.5" evidence="8"/>
<feature type="binding site" evidence="8">
    <location>
        <position position="44"/>
    </location>
    <ligand>
        <name>L-glutamine</name>
        <dbReference type="ChEBI" id="CHEBI:58359"/>
    </ligand>
</feature>
<comment type="catalytic activity">
    <reaction evidence="7 8">
        <text>hydrogencarbonate + L-glutamine + 2 ATP + H2O = carbamoyl phosphate + L-glutamate + 2 ADP + phosphate + 2 H(+)</text>
        <dbReference type="Rhea" id="RHEA:18633"/>
        <dbReference type="ChEBI" id="CHEBI:15377"/>
        <dbReference type="ChEBI" id="CHEBI:15378"/>
        <dbReference type="ChEBI" id="CHEBI:17544"/>
        <dbReference type="ChEBI" id="CHEBI:29985"/>
        <dbReference type="ChEBI" id="CHEBI:30616"/>
        <dbReference type="ChEBI" id="CHEBI:43474"/>
        <dbReference type="ChEBI" id="CHEBI:58228"/>
        <dbReference type="ChEBI" id="CHEBI:58359"/>
        <dbReference type="ChEBI" id="CHEBI:456216"/>
        <dbReference type="EC" id="6.3.5.5"/>
    </reaction>
</comment>
<dbReference type="SMART" id="SM01097">
    <property type="entry name" value="CPSase_sm_chain"/>
    <property type="match status" value="1"/>
</dbReference>
<reference evidence="10 11" key="2">
    <citation type="journal article" date="2016" name="PeerJ">
        <title>Analysis of five complete genome sequences for members of the class Peribacteria in the recently recognized Peregrinibacteria bacterial phylum.</title>
        <authorList>
            <person name="Anantharaman K."/>
            <person name="Brown C.T."/>
            <person name="Burstein D."/>
            <person name="Castelle C.J."/>
            <person name="Probst A.J."/>
            <person name="Thomas B.C."/>
            <person name="Williams K.H."/>
            <person name="Banfield J.F."/>
        </authorList>
    </citation>
    <scope>NUCLEOTIDE SEQUENCE [LARGE SCALE GENOMIC DNA]</scope>
    <source>
        <strain evidence="10">RIFOXYD1_FULL_PER-ii_59_16</strain>
    </source>
</reference>
<dbReference type="FunFam" id="3.50.30.20:FF:000002">
    <property type="entry name" value="Carbamoyl-phosphate synthase 1, mitochondrial"/>
    <property type="match status" value="1"/>
</dbReference>
<feature type="domain" description="Carbamoyl-phosphate synthase small subunit N-terminal" evidence="9">
    <location>
        <begin position="1"/>
        <end position="139"/>
    </location>
</feature>
<dbReference type="GO" id="GO:0005524">
    <property type="term" value="F:ATP binding"/>
    <property type="evidence" value="ECO:0007669"/>
    <property type="project" value="UniProtKB-UniRule"/>
</dbReference>
<feature type="binding site" evidence="8">
    <location>
        <position position="314"/>
    </location>
    <ligand>
        <name>L-glutamine</name>
        <dbReference type="ChEBI" id="CHEBI:58359"/>
    </ligand>
</feature>
<feature type="binding site" evidence="8">
    <location>
        <position position="264"/>
    </location>
    <ligand>
        <name>L-glutamine</name>
        <dbReference type="ChEBI" id="CHEBI:58359"/>
    </ligand>
</feature>
<dbReference type="CDD" id="cd01744">
    <property type="entry name" value="GATase1_CPSase"/>
    <property type="match status" value="1"/>
</dbReference>
<dbReference type="NCBIfam" id="TIGR01368">
    <property type="entry name" value="CPSaseIIsmall"/>
    <property type="match status" value="1"/>
</dbReference>
<proteinExistence type="inferred from homology"/>
<dbReference type="KEGG" id="prf:PeribacterA2_0245"/>
<protein>
    <recommendedName>
        <fullName evidence="8">Carbamoyl phosphate synthase small chain</fullName>
        <ecNumber evidence="8">6.3.5.5</ecNumber>
    </recommendedName>
    <alternativeName>
        <fullName evidence="8">Carbamoyl phosphate synthetase glutamine chain</fullName>
    </alternativeName>
</protein>
<comment type="pathway">
    <text evidence="8">Pyrimidine metabolism; UMP biosynthesis via de novo pathway; (S)-dihydroorotate from bicarbonate: step 1/3.</text>
</comment>
<evidence type="ECO:0000313" key="10">
    <source>
        <dbReference type="EMBL" id="ALM12944.1"/>
    </source>
</evidence>
<name>A0A0S1STG2_9BACT</name>
<dbReference type="PATRIC" id="fig|1735161.3.peg.246"/>
<keyword evidence="6 8" id="KW-0315">Glutamine amidotransferase</keyword>
<accession>A0A0S1SHG2</accession>
<dbReference type="InterPro" id="IPR006274">
    <property type="entry name" value="CarbamoylP_synth_ssu"/>
</dbReference>
<dbReference type="SUPFAM" id="SSF52317">
    <property type="entry name" value="Class I glutamine amidotransferase-like"/>
    <property type="match status" value="1"/>
</dbReference>
<keyword evidence="5 8" id="KW-0067">ATP-binding</keyword>
<comment type="pathway">
    <text evidence="1 8">Amino-acid biosynthesis; L-arginine biosynthesis; carbamoyl phosphate from bicarbonate: step 1/1.</text>
</comment>
<dbReference type="PROSITE" id="PS51273">
    <property type="entry name" value="GATASE_TYPE_1"/>
    <property type="match status" value="1"/>
</dbReference>
<dbReference type="Pfam" id="PF00988">
    <property type="entry name" value="CPSase_sm_chain"/>
    <property type="match status" value="1"/>
</dbReference>
<dbReference type="InterPro" id="IPR036480">
    <property type="entry name" value="CarbP_synth_ssu_N_sf"/>
</dbReference>
<dbReference type="PANTHER" id="PTHR43418:SF7">
    <property type="entry name" value="CARBAMOYL-PHOSPHATE SYNTHASE SMALL CHAIN"/>
    <property type="match status" value="1"/>
</dbReference>
<evidence type="ECO:0000256" key="1">
    <source>
        <dbReference type="ARBA" id="ARBA00005077"/>
    </source>
</evidence>
<keyword evidence="8" id="KW-0055">Arginine biosynthesis</keyword>
<dbReference type="GO" id="GO:0004359">
    <property type="term" value="F:glutaminase activity"/>
    <property type="evidence" value="ECO:0007669"/>
    <property type="project" value="RHEA"/>
</dbReference>
<accession>A0A0S1STG2</accession>
<comment type="function">
    <text evidence="8">Small subunit of the glutamine-dependent carbamoyl phosphate synthetase (CPSase). CPSase catalyzes the formation of carbamoyl phosphate from the ammonia moiety of glutamine, carbonate, and phosphate donated by ATP, constituting the first step of 2 biosynthetic pathways, one leading to arginine and/or urea and the other to pyrimidine nucleotides. The small subunit (glutamine amidotransferase) binds and cleaves glutamine to supply the large subunit with the substrate ammonia.</text>
</comment>
<evidence type="ECO:0000313" key="11">
    <source>
        <dbReference type="Proteomes" id="UP000069135"/>
    </source>
</evidence>
<dbReference type="Pfam" id="PF00117">
    <property type="entry name" value="GATase"/>
    <property type="match status" value="1"/>
</dbReference>
<feature type="active site" description="Nucleophile" evidence="8">
    <location>
        <position position="260"/>
    </location>
</feature>
<dbReference type="EMBL" id="CP013065">
    <property type="protein sequence ID" value="ALM12944.1"/>
    <property type="molecule type" value="Genomic_DNA"/>
</dbReference>
<dbReference type="SUPFAM" id="SSF52021">
    <property type="entry name" value="Carbamoyl phosphate synthetase, small subunit N-terminal domain"/>
    <property type="match status" value="1"/>
</dbReference>
<evidence type="ECO:0000256" key="3">
    <source>
        <dbReference type="ARBA" id="ARBA00022598"/>
    </source>
</evidence>
<evidence type="ECO:0000256" key="7">
    <source>
        <dbReference type="ARBA" id="ARBA00048816"/>
    </source>
</evidence>
<reference evidence="11" key="1">
    <citation type="submission" date="2015-10" db="EMBL/GenBank/DDBJ databases">
        <title>Analysis of five complete genome sequences for members of the class Peribacteria in the recently recognized Peregrinibacteria bacterial phylum.</title>
        <authorList>
            <person name="Anantharaman K."/>
            <person name="Brown C.T."/>
            <person name="Burstein D."/>
            <person name="Castelle C.J."/>
            <person name="Probst A.J."/>
            <person name="Thomas B.C."/>
            <person name="Williams K.H."/>
            <person name="Banfield J.F."/>
        </authorList>
    </citation>
    <scope>NUCLEOTIDE SEQUENCE [LARGE SCALE GENOMIC DNA]</scope>
</reference>
<feature type="binding site" evidence="8">
    <location>
        <position position="261"/>
    </location>
    <ligand>
        <name>L-glutamine</name>
        <dbReference type="ChEBI" id="CHEBI:58359"/>
    </ligand>
</feature>
<evidence type="ECO:0000259" key="9">
    <source>
        <dbReference type="SMART" id="SM01097"/>
    </source>
</evidence>
<keyword evidence="8" id="KW-0028">Amino-acid biosynthesis</keyword>
<accession>A0A0S1STC9</accession>
<accession>A0A0S1SLW9</accession>
<comment type="subunit">
    <text evidence="8">Composed of two chains; the small (or glutamine) chain promotes the hydrolysis of glutamine to ammonia, which is used by the large (or ammonia) chain to synthesize carbamoyl phosphate. Tetramer of heterodimers (alpha,beta)4.</text>
</comment>
<dbReference type="Gene3D" id="3.40.50.880">
    <property type="match status" value="1"/>
</dbReference>
<comment type="similarity">
    <text evidence="2 8">Belongs to the CarA family.</text>
</comment>
<keyword evidence="3 8" id="KW-0436">Ligase</keyword>
<dbReference type="GO" id="GO:0004088">
    <property type="term" value="F:carbamoyl-phosphate synthase (glutamine-hydrolyzing) activity"/>
    <property type="evidence" value="ECO:0007669"/>
    <property type="project" value="UniProtKB-UniRule"/>
</dbReference>
<dbReference type="Proteomes" id="UP000069135">
    <property type="component" value="Chromosome"/>
</dbReference>
<dbReference type="PRINTS" id="PR00099">
    <property type="entry name" value="CPSGATASE"/>
</dbReference>
<dbReference type="PRINTS" id="PR00096">
    <property type="entry name" value="GATASE"/>
</dbReference>
<evidence type="ECO:0000256" key="2">
    <source>
        <dbReference type="ARBA" id="ARBA00007800"/>
    </source>
</evidence>
<dbReference type="GO" id="GO:0006526">
    <property type="term" value="P:L-arginine biosynthetic process"/>
    <property type="evidence" value="ECO:0007669"/>
    <property type="project" value="UniProtKB-UniRule"/>
</dbReference>
<accession>A0A0S1SMI4</accession>
<organism evidence="10 11">
    <name type="scientific">Candidatus Peribacter riflensis</name>
    <dbReference type="NCBI Taxonomy" id="1735162"/>
    <lineage>
        <taxon>Bacteria</taxon>
        <taxon>Candidatus Peregrinibacteriota</taxon>
        <taxon>Candidatus Peribacteria</taxon>
        <taxon>Candidatus Peribacterales</taxon>
        <taxon>Candidatus Peribacteraceae</taxon>
        <taxon>Candidatus Peribacter</taxon>
    </lineage>
</organism>
<feature type="active site" evidence="8">
    <location>
        <position position="353"/>
    </location>
</feature>
<dbReference type="GO" id="GO:0044205">
    <property type="term" value="P:'de novo' UMP biosynthetic process"/>
    <property type="evidence" value="ECO:0007669"/>
    <property type="project" value="UniProtKB-UniRule"/>
</dbReference>
<dbReference type="HAMAP" id="MF_01209">
    <property type="entry name" value="CPSase_S_chain"/>
    <property type="match status" value="1"/>
</dbReference>
<dbReference type="InterPro" id="IPR035686">
    <property type="entry name" value="CPSase_GATase1"/>
</dbReference>
<feature type="binding site" evidence="8">
    <location>
        <position position="313"/>
    </location>
    <ligand>
        <name>L-glutamine</name>
        <dbReference type="ChEBI" id="CHEBI:58359"/>
    </ligand>
</feature>
<gene>
    <name evidence="8" type="primary">carA</name>
    <name evidence="10" type="ORF">PeribacterD1_0245</name>
</gene>
<dbReference type="InterPro" id="IPR050472">
    <property type="entry name" value="Anth_synth/Amidotransfase"/>
</dbReference>
<keyword evidence="8" id="KW-0665">Pyrimidine biosynthesis</keyword>
<comment type="catalytic activity">
    <reaction evidence="8">
        <text>L-glutamine + H2O = L-glutamate + NH4(+)</text>
        <dbReference type="Rhea" id="RHEA:15889"/>
        <dbReference type="ChEBI" id="CHEBI:15377"/>
        <dbReference type="ChEBI" id="CHEBI:28938"/>
        <dbReference type="ChEBI" id="CHEBI:29985"/>
        <dbReference type="ChEBI" id="CHEBI:58359"/>
    </reaction>
</comment>
<dbReference type="AlphaFoldDB" id="A0A0S1STG2"/>
<feature type="binding site" evidence="8">
    <location>
        <position position="234"/>
    </location>
    <ligand>
        <name>L-glutamine</name>
        <dbReference type="ChEBI" id="CHEBI:58359"/>
    </ligand>
</feature>
<dbReference type="NCBIfam" id="NF009475">
    <property type="entry name" value="PRK12838.1"/>
    <property type="match status" value="1"/>
</dbReference>
<dbReference type="InterPro" id="IPR017926">
    <property type="entry name" value="GATASE"/>
</dbReference>